<gene>
    <name evidence="1" type="ORF">KIN20_036645</name>
</gene>
<dbReference type="EMBL" id="JAHQIW010007390">
    <property type="protein sequence ID" value="KAJ1374052.1"/>
    <property type="molecule type" value="Genomic_DNA"/>
</dbReference>
<reference evidence="1" key="1">
    <citation type="submission" date="2021-06" db="EMBL/GenBank/DDBJ databases">
        <title>Parelaphostrongylus tenuis whole genome reference sequence.</title>
        <authorList>
            <person name="Garwood T.J."/>
            <person name="Larsen P.A."/>
            <person name="Fountain-Jones N.M."/>
            <person name="Garbe J.R."/>
            <person name="Macchietto M.G."/>
            <person name="Kania S.A."/>
            <person name="Gerhold R.W."/>
            <person name="Richards J.E."/>
            <person name="Wolf T.M."/>
        </authorList>
    </citation>
    <scope>NUCLEOTIDE SEQUENCE</scope>
    <source>
        <strain evidence="1">MNPRO001-30</strain>
        <tissue evidence="1">Meninges</tissue>
    </source>
</reference>
<comment type="caution">
    <text evidence="1">The sequence shown here is derived from an EMBL/GenBank/DDBJ whole genome shotgun (WGS) entry which is preliminary data.</text>
</comment>
<protein>
    <submittedName>
        <fullName evidence="1">Uncharacterized protein</fullName>
    </submittedName>
</protein>
<dbReference type="Proteomes" id="UP001196413">
    <property type="component" value="Unassembled WGS sequence"/>
</dbReference>
<sequence length="127" mass="14824">MENMFSSYRSSLFECHKGERARKVVKELENGFRGQFTKRGETGRGGEERSIARESKTCTINASQHQFVSYISSDQEFALVALNLYNLTNKYFSSRLDLWRGRCRALCQQEERYVSFFGIFRGSRHVI</sequence>
<accession>A0AAD5RDB8</accession>
<dbReference type="AlphaFoldDB" id="A0AAD5RDB8"/>
<evidence type="ECO:0000313" key="2">
    <source>
        <dbReference type="Proteomes" id="UP001196413"/>
    </source>
</evidence>
<organism evidence="1 2">
    <name type="scientific">Parelaphostrongylus tenuis</name>
    <name type="common">Meningeal worm</name>
    <dbReference type="NCBI Taxonomy" id="148309"/>
    <lineage>
        <taxon>Eukaryota</taxon>
        <taxon>Metazoa</taxon>
        <taxon>Ecdysozoa</taxon>
        <taxon>Nematoda</taxon>
        <taxon>Chromadorea</taxon>
        <taxon>Rhabditida</taxon>
        <taxon>Rhabditina</taxon>
        <taxon>Rhabditomorpha</taxon>
        <taxon>Strongyloidea</taxon>
        <taxon>Metastrongylidae</taxon>
        <taxon>Parelaphostrongylus</taxon>
    </lineage>
</organism>
<proteinExistence type="predicted"/>
<keyword evidence="2" id="KW-1185">Reference proteome</keyword>
<evidence type="ECO:0000313" key="1">
    <source>
        <dbReference type="EMBL" id="KAJ1374052.1"/>
    </source>
</evidence>
<name>A0AAD5RDB8_PARTN</name>